<keyword evidence="1 2" id="KW-0732">Signal</keyword>
<proteinExistence type="predicted"/>
<dbReference type="InterPro" id="IPR025442">
    <property type="entry name" value="DUF4185"/>
</dbReference>
<dbReference type="EMBL" id="AP024444">
    <property type="protein sequence ID" value="BCS21602.1"/>
    <property type="molecule type" value="Genomic_DNA"/>
</dbReference>
<dbReference type="AlphaFoldDB" id="A0A7R7XHU6"/>
<evidence type="ECO:0000256" key="1">
    <source>
        <dbReference type="ARBA" id="ARBA00022729"/>
    </source>
</evidence>
<dbReference type="SUPFAM" id="SSF75005">
    <property type="entry name" value="Arabinanase/levansucrase/invertase"/>
    <property type="match status" value="1"/>
</dbReference>
<keyword evidence="5" id="KW-1185">Reference proteome</keyword>
<dbReference type="KEGG" id="apuu:APUU_22034A"/>
<feature type="signal peptide" evidence="2">
    <location>
        <begin position="1"/>
        <end position="16"/>
    </location>
</feature>
<evidence type="ECO:0000259" key="3">
    <source>
        <dbReference type="Pfam" id="PF13810"/>
    </source>
</evidence>
<dbReference type="OrthoDB" id="4390332at2759"/>
<sequence>MLYLLATILLSSAVSAQNANAASTRRLIGEDRESGRRWGVAATDLGIPYDQHNGEIGFLFGDTVSTKWVQEAKDLRSPVMLRSGIHPGEDGGIVFESAAGVDGDGLAPRLFYNGDRGDDGTGTGTWEFTVLPNDGISFPETGEHIISYLSIRNFTTPWTPNYSGLAYSTDGNTFSRLPTKWLNNDNNTDPFQMWTMQRDGDWAYIFTVRPAPQYGPMMLQRVPWDKMTNKAEYQGWGWNGEDWGWQRPCSPILEGYFGEPSVRRLYDGTWAMVYLNASTASPHIASRSAKDPTGPWSEEKVQVNQEGDGSFLYGGFIHPWSTSKGNQLYLMVSNWTSTSNLSQTTEAVADYEGIVSVSQFTGTL</sequence>
<reference evidence="4" key="1">
    <citation type="submission" date="2021-01" db="EMBL/GenBank/DDBJ databases">
        <authorList>
            <consortium name="Aspergillus puulaauensis MK2 genome sequencing consortium"/>
            <person name="Kazuki M."/>
            <person name="Futagami T."/>
        </authorList>
    </citation>
    <scope>NUCLEOTIDE SEQUENCE</scope>
    <source>
        <strain evidence="4">MK2</strain>
    </source>
</reference>
<name>A0A7R7XHU6_9EURO</name>
<dbReference type="Proteomes" id="UP000654913">
    <property type="component" value="Chromosome 2"/>
</dbReference>
<protein>
    <recommendedName>
        <fullName evidence="3">DUF4185 domain-containing protein</fullName>
    </recommendedName>
</protein>
<dbReference type="Pfam" id="PF13810">
    <property type="entry name" value="DUF4185"/>
    <property type="match status" value="1"/>
</dbReference>
<feature type="chain" id="PRO_5031318235" description="DUF4185 domain-containing protein" evidence="2">
    <location>
        <begin position="17"/>
        <end position="364"/>
    </location>
</feature>
<dbReference type="RefSeq" id="XP_041553796.1">
    <property type="nucleotide sequence ID" value="XM_041700853.1"/>
</dbReference>
<accession>A0A7R7XHU6</accession>
<dbReference type="InterPro" id="IPR023296">
    <property type="entry name" value="Glyco_hydro_beta-prop_sf"/>
</dbReference>
<gene>
    <name evidence="4" type="ORF">APUU_22034A</name>
</gene>
<feature type="domain" description="DUF4185" evidence="3">
    <location>
        <begin position="35"/>
        <end position="337"/>
    </location>
</feature>
<organism evidence="4 5">
    <name type="scientific">Aspergillus puulaauensis</name>
    <dbReference type="NCBI Taxonomy" id="1220207"/>
    <lineage>
        <taxon>Eukaryota</taxon>
        <taxon>Fungi</taxon>
        <taxon>Dikarya</taxon>
        <taxon>Ascomycota</taxon>
        <taxon>Pezizomycotina</taxon>
        <taxon>Eurotiomycetes</taxon>
        <taxon>Eurotiomycetidae</taxon>
        <taxon>Eurotiales</taxon>
        <taxon>Aspergillaceae</taxon>
        <taxon>Aspergillus</taxon>
    </lineage>
</organism>
<evidence type="ECO:0000313" key="4">
    <source>
        <dbReference type="EMBL" id="BCS21602.1"/>
    </source>
</evidence>
<dbReference type="GeneID" id="64971607"/>
<evidence type="ECO:0000313" key="5">
    <source>
        <dbReference type="Proteomes" id="UP000654913"/>
    </source>
</evidence>
<evidence type="ECO:0000256" key="2">
    <source>
        <dbReference type="SAM" id="SignalP"/>
    </source>
</evidence>
<reference evidence="4" key="2">
    <citation type="submission" date="2021-02" db="EMBL/GenBank/DDBJ databases">
        <title>Aspergillus puulaauensis MK2 genome sequence.</title>
        <authorList>
            <person name="Futagami T."/>
            <person name="Mori K."/>
            <person name="Kadooka C."/>
            <person name="Tanaka T."/>
        </authorList>
    </citation>
    <scope>NUCLEOTIDE SEQUENCE</scope>
    <source>
        <strain evidence="4">MK2</strain>
    </source>
</reference>